<protein>
    <submittedName>
        <fullName evidence="1">Uncharacterized protein</fullName>
    </submittedName>
</protein>
<name>A0A2H3DEM7_ARMGA</name>
<evidence type="ECO:0000313" key="2">
    <source>
        <dbReference type="Proteomes" id="UP000217790"/>
    </source>
</evidence>
<dbReference type="Proteomes" id="UP000217790">
    <property type="component" value="Unassembled WGS sequence"/>
</dbReference>
<gene>
    <name evidence="1" type="ORF">ARMGADRAFT_1086222</name>
</gene>
<evidence type="ECO:0000313" key="1">
    <source>
        <dbReference type="EMBL" id="PBK86713.1"/>
    </source>
</evidence>
<reference evidence="2" key="1">
    <citation type="journal article" date="2017" name="Nat. Ecol. Evol.">
        <title>Genome expansion and lineage-specific genetic innovations in the forest pathogenic fungi Armillaria.</title>
        <authorList>
            <person name="Sipos G."/>
            <person name="Prasanna A.N."/>
            <person name="Walter M.C."/>
            <person name="O'Connor E."/>
            <person name="Balint B."/>
            <person name="Krizsan K."/>
            <person name="Kiss B."/>
            <person name="Hess J."/>
            <person name="Varga T."/>
            <person name="Slot J."/>
            <person name="Riley R."/>
            <person name="Boka B."/>
            <person name="Rigling D."/>
            <person name="Barry K."/>
            <person name="Lee J."/>
            <person name="Mihaltcheva S."/>
            <person name="LaButti K."/>
            <person name="Lipzen A."/>
            <person name="Waldron R."/>
            <person name="Moloney N.M."/>
            <person name="Sperisen C."/>
            <person name="Kredics L."/>
            <person name="Vagvoelgyi C."/>
            <person name="Patrignani A."/>
            <person name="Fitzpatrick D."/>
            <person name="Nagy I."/>
            <person name="Doyle S."/>
            <person name="Anderson J.B."/>
            <person name="Grigoriev I.V."/>
            <person name="Gueldener U."/>
            <person name="Muensterkoetter M."/>
            <person name="Nagy L.G."/>
        </authorList>
    </citation>
    <scope>NUCLEOTIDE SEQUENCE [LARGE SCALE GENOMIC DNA]</scope>
    <source>
        <strain evidence="2">Ar21-2</strain>
    </source>
</reference>
<dbReference type="InParanoid" id="A0A2H3DEM7"/>
<dbReference type="AlphaFoldDB" id="A0A2H3DEM7"/>
<proteinExistence type="predicted"/>
<dbReference type="STRING" id="47427.A0A2H3DEM7"/>
<dbReference type="OrthoDB" id="10607350at2759"/>
<dbReference type="EMBL" id="KZ293682">
    <property type="protein sequence ID" value="PBK86713.1"/>
    <property type="molecule type" value="Genomic_DNA"/>
</dbReference>
<sequence length="92" mass="10431">MGSIRLVIHGLDTRFRVRRTQALRHLVLTNSLADMGMWTAGYGYGKALKVFHKRMDLSLEELVHSIDQSMSLSADISVVVGLFTEEMEYRSS</sequence>
<keyword evidence="2" id="KW-1185">Reference proteome</keyword>
<organism evidence="1 2">
    <name type="scientific">Armillaria gallica</name>
    <name type="common">Bulbous honey fungus</name>
    <name type="synonym">Armillaria bulbosa</name>
    <dbReference type="NCBI Taxonomy" id="47427"/>
    <lineage>
        <taxon>Eukaryota</taxon>
        <taxon>Fungi</taxon>
        <taxon>Dikarya</taxon>
        <taxon>Basidiomycota</taxon>
        <taxon>Agaricomycotina</taxon>
        <taxon>Agaricomycetes</taxon>
        <taxon>Agaricomycetidae</taxon>
        <taxon>Agaricales</taxon>
        <taxon>Marasmiineae</taxon>
        <taxon>Physalacriaceae</taxon>
        <taxon>Armillaria</taxon>
    </lineage>
</organism>
<accession>A0A2H3DEM7</accession>